<dbReference type="PANTHER" id="PTHR21396:SF2">
    <property type="entry name" value="LARGE RIBOSOMAL SUBUNIT PROTEIN ML43"/>
    <property type="match status" value="1"/>
</dbReference>
<dbReference type="GO" id="GO:0003735">
    <property type="term" value="F:structural constituent of ribosome"/>
    <property type="evidence" value="ECO:0007669"/>
    <property type="project" value="InterPro"/>
</dbReference>
<dbReference type="SUPFAM" id="SSF52833">
    <property type="entry name" value="Thioredoxin-like"/>
    <property type="match status" value="1"/>
</dbReference>
<accession>A0A7S0ZED4</accession>
<protein>
    <recommendedName>
        <fullName evidence="6">Large ribosomal subunit protein mL43</fullName>
    </recommendedName>
</protein>
<evidence type="ECO:0000256" key="6">
    <source>
        <dbReference type="ARBA" id="ARBA00035188"/>
    </source>
</evidence>
<keyword evidence="3" id="KW-0689">Ribosomal protein</keyword>
<keyword evidence="4" id="KW-0496">Mitochondrion</keyword>
<feature type="compositionally biased region" description="Polar residues" evidence="7">
    <location>
        <begin position="180"/>
        <end position="192"/>
    </location>
</feature>
<organism evidence="9">
    <name type="scientific">Timspurckia oligopyrenoides</name>
    <dbReference type="NCBI Taxonomy" id="708627"/>
    <lineage>
        <taxon>Eukaryota</taxon>
        <taxon>Rhodophyta</taxon>
        <taxon>Bangiophyceae</taxon>
        <taxon>Porphyridiales</taxon>
        <taxon>Porphyridiaceae</taxon>
        <taxon>Timspurckia</taxon>
    </lineage>
</organism>
<evidence type="ECO:0000313" key="9">
    <source>
        <dbReference type="EMBL" id="CAD8819142.1"/>
    </source>
</evidence>
<dbReference type="GO" id="GO:0005762">
    <property type="term" value="C:mitochondrial large ribosomal subunit"/>
    <property type="evidence" value="ECO:0007669"/>
    <property type="project" value="TreeGrafter"/>
</dbReference>
<name>A0A7S0ZED4_9RHOD</name>
<sequence>MSRRGVWELKEILLTYSPRSGSSQGVVEYVQTRLVPWATANPQFEIKTKVKPAGHPSVLGIYSNRFQRGLTLRNLDPNEIQLRLDYLRNTLGHVIPEHSRLSKGPRESRVLSGMSRTARSDADNLYLAMIKSFPKEYTFFDLVDQLGMNGTVQLLNGFQSSNRELYRVVTEKAPHLINTAKGTSFSPDTQSGFIPKPVFPHPNPAHPLPNPNSLPR</sequence>
<dbReference type="GO" id="GO:0032543">
    <property type="term" value="P:mitochondrial translation"/>
    <property type="evidence" value="ECO:0007669"/>
    <property type="project" value="InterPro"/>
</dbReference>
<evidence type="ECO:0000256" key="5">
    <source>
        <dbReference type="ARBA" id="ARBA00023274"/>
    </source>
</evidence>
<evidence type="ECO:0000256" key="7">
    <source>
        <dbReference type="SAM" id="MobiDB-lite"/>
    </source>
</evidence>
<gene>
    <name evidence="9" type="ORF">TOLI1172_LOCUS3531</name>
</gene>
<dbReference type="InterPro" id="IPR039927">
    <property type="entry name" value="Ribosomal_mL43"/>
</dbReference>
<dbReference type="AlphaFoldDB" id="A0A7S0ZED4"/>
<evidence type="ECO:0000256" key="1">
    <source>
        <dbReference type="ARBA" id="ARBA00004173"/>
    </source>
</evidence>
<comment type="similarity">
    <text evidence="2">Belongs to the mitochondrion-specific ribosomal protein mL43 family.</text>
</comment>
<evidence type="ECO:0000256" key="2">
    <source>
        <dbReference type="ARBA" id="ARBA00006073"/>
    </source>
</evidence>
<dbReference type="InterPro" id="IPR007741">
    <property type="entry name" value="Ribosomal_mL43/mS25/NADH_DH"/>
</dbReference>
<evidence type="ECO:0000259" key="8">
    <source>
        <dbReference type="SMART" id="SM00916"/>
    </source>
</evidence>
<evidence type="ECO:0000256" key="4">
    <source>
        <dbReference type="ARBA" id="ARBA00023128"/>
    </source>
</evidence>
<dbReference type="SMART" id="SM00916">
    <property type="entry name" value="L51_S25_CI-B8"/>
    <property type="match status" value="1"/>
</dbReference>
<dbReference type="PANTHER" id="PTHR21396">
    <property type="entry name" value="39S RIBOSOMAL PROTEIN L43"/>
    <property type="match status" value="1"/>
</dbReference>
<reference evidence="9" key="1">
    <citation type="submission" date="2021-01" db="EMBL/GenBank/DDBJ databases">
        <authorList>
            <person name="Corre E."/>
            <person name="Pelletier E."/>
            <person name="Niang G."/>
            <person name="Scheremetjew M."/>
            <person name="Finn R."/>
            <person name="Kale V."/>
            <person name="Holt S."/>
            <person name="Cochrane G."/>
            <person name="Meng A."/>
            <person name="Brown T."/>
            <person name="Cohen L."/>
        </authorList>
    </citation>
    <scope>NUCLEOTIDE SEQUENCE</scope>
    <source>
        <strain evidence="9">CCMP3278</strain>
    </source>
</reference>
<keyword evidence="5" id="KW-0687">Ribonucleoprotein</keyword>
<evidence type="ECO:0000256" key="3">
    <source>
        <dbReference type="ARBA" id="ARBA00022980"/>
    </source>
</evidence>
<dbReference type="EMBL" id="HBFP01004965">
    <property type="protein sequence ID" value="CAD8819142.1"/>
    <property type="molecule type" value="Transcribed_RNA"/>
</dbReference>
<feature type="region of interest" description="Disordered" evidence="7">
    <location>
        <begin position="179"/>
        <end position="216"/>
    </location>
</feature>
<feature type="compositionally biased region" description="Pro residues" evidence="7">
    <location>
        <begin position="197"/>
        <end position="216"/>
    </location>
</feature>
<comment type="subcellular location">
    <subcellularLocation>
        <location evidence="1">Mitochondrion</location>
    </subcellularLocation>
</comment>
<proteinExistence type="inferred from homology"/>
<feature type="domain" description="Ribosomal protein/NADH dehydrogenase" evidence="8">
    <location>
        <begin position="18"/>
        <end position="91"/>
    </location>
</feature>
<dbReference type="Pfam" id="PF05047">
    <property type="entry name" value="L51_S25_CI-B8"/>
    <property type="match status" value="1"/>
</dbReference>
<dbReference type="Gene3D" id="3.40.30.10">
    <property type="entry name" value="Glutaredoxin"/>
    <property type="match status" value="1"/>
</dbReference>
<dbReference type="InterPro" id="IPR036249">
    <property type="entry name" value="Thioredoxin-like_sf"/>
</dbReference>